<evidence type="ECO:0000313" key="2">
    <source>
        <dbReference type="EMBL" id="OSI32229.1"/>
    </source>
</evidence>
<organism evidence="2 3">
    <name type="scientific">Neisseria dumasiana</name>
    <dbReference type="NCBI Taxonomy" id="1931275"/>
    <lineage>
        <taxon>Bacteria</taxon>
        <taxon>Pseudomonadati</taxon>
        <taxon>Pseudomonadota</taxon>
        <taxon>Betaproteobacteria</taxon>
        <taxon>Neisseriales</taxon>
        <taxon>Neisseriaceae</taxon>
        <taxon>Neisseria</taxon>
    </lineage>
</organism>
<dbReference type="Proteomes" id="UP000193346">
    <property type="component" value="Unassembled WGS sequence"/>
</dbReference>
<keyword evidence="1" id="KW-0732">Signal</keyword>
<evidence type="ECO:0000313" key="3">
    <source>
        <dbReference type="Proteomes" id="UP000193346"/>
    </source>
</evidence>
<feature type="signal peptide" evidence="1">
    <location>
        <begin position="1"/>
        <end position="27"/>
    </location>
</feature>
<evidence type="ECO:0000256" key="1">
    <source>
        <dbReference type="SAM" id="SignalP"/>
    </source>
</evidence>
<reference evidence="2 3" key="1">
    <citation type="submission" date="2017-01" db="EMBL/GenBank/DDBJ databases">
        <authorList>
            <person name="Wolfgang W.J."/>
            <person name="Cole J."/>
            <person name="Wroblewski D."/>
            <person name="Mcginnis J."/>
            <person name="Musser K.A."/>
        </authorList>
    </citation>
    <scope>NUCLEOTIDE SEQUENCE [LARGE SCALE GENOMIC DNA]</scope>
    <source>
        <strain evidence="2 3">93087</strain>
    </source>
</reference>
<protein>
    <recommendedName>
        <fullName evidence="4">Adhesin</fullName>
    </recommendedName>
</protein>
<comment type="caution">
    <text evidence="2">The sequence shown here is derived from an EMBL/GenBank/DDBJ whole genome shotgun (WGS) entry which is preliminary data.</text>
</comment>
<gene>
    <name evidence="2" type="ORF">BV913_09870</name>
</gene>
<accession>A0ABX3WKY2</accession>
<evidence type="ECO:0008006" key="4">
    <source>
        <dbReference type="Google" id="ProtNLM"/>
    </source>
</evidence>
<sequence length="110" mass="12363">MKKQSFNTLLSLTAAAVLTVFAGQAHAENSTDLAETVKQNRKLIHDNDQRISEVRAKFGLHQELIDSHANLITAGQQNRQELARKNTQQDEQIKKKYRCCGGSINQSQQD</sequence>
<dbReference type="RefSeq" id="WP_085418777.1">
    <property type="nucleotide sequence ID" value="NZ_CP091509.1"/>
</dbReference>
<dbReference type="EMBL" id="MTAC01000028">
    <property type="protein sequence ID" value="OSI32229.1"/>
    <property type="molecule type" value="Genomic_DNA"/>
</dbReference>
<feature type="chain" id="PRO_5046326001" description="Adhesin" evidence="1">
    <location>
        <begin position="28"/>
        <end position="110"/>
    </location>
</feature>
<proteinExistence type="predicted"/>
<name>A0ABX3WKY2_9NEIS</name>
<keyword evidence="3" id="KW-1185">Reference proteome</keyword>